<proteinExistence type="predicted"/>
<dbReference type="AlphaFoldDB" id="A0A1I4E6E8"/>
<dbReference type="PANTHER" id="PTHR44591">
    <property type="entry name" value="STRESS RESPONSE REGULATOR PROTEIN 1"/>
    <property type="match status" value="1"/>
</dbReference>
<dbReference type="Gene3D" id="3.40.50.2300">
    <property type="match status" value="1"/>
</dbReference>
<dbReference type="InterPro" id="IPR050595">
    <property type="entry name" value="Bact_response_regulator"/>
</dbReference>
<sequence>MESRPQTVAVVEDDPSMRRSVRRLLNAYGFAVEEFPSAEAFLGRDPDSCAECVVLDIHLPGMSGLELRSRLTAAGSPLPVIFFTAIDDDAVRIAALQLGCVAFLRKPFPAELLIDAIIKALSGVPSR</sequence>
<feature type="domain" description="Response regulatory" evidence="5">
    <location>
        <begin position="7"/>
        <end position="121"/>
    </location>
</feature>
<evidence type="ECO:0000256" key="1">
    <source>
        <dbReference type="ARBA" id="ARBA00022553"/>
    </source>
</evidence>
<dbReference type="SMART" id="SM00448">
    <property type="entry name" value="REC"/>
    <property type="match status" value="1"/>
</dbReference>
<gene>
    <name evidence="6" type="ORF">SAMN04488498_12210</name>
</gene>
<dbReference type="SUPFAM" id="SSF52172">
    <property type="entry name" value="CheY-like"/>
    <property type="match status" value="1"/>
</dbReference>
<evidence type="ECO:0000313" key="7">
    <source>
        <dbReference type="Proteomes" id="UP000323300"/>
    </source>
</evidence>
<name>A0A1I4E6E8_9HYPH</name>
<dbReference type="EMBL" id="FOSL01000022">
    <property type="protein sequence ID" value="SFK99926.1"/>
    <property type="molecule type" value="Genomic_DNA"/>
</dbReference>
<evidence type="ECO:0000256" key="2">
    <source>
        <dbReference type="ARBA" id="ARBA00023015"/>
    </source>
</evidence>
<evidence type="ECO:0000256" key="4">
    <source>
        <dbReference type="PROSITE-ProRule" id="PRU00169"/>
    </source>
</evidence>
<dbReference type="PANTHER" id="PTHR44591:SF3">
    <property type="entry name" value="RESPONSE REGULATORY DOMAIN-CONTAINING PROTEIN"/>
    <property type="match status" value="1"/>
</dbReference>
<evidence type="ECO:0000259" key="5">
    <source>
        <dbReference type="PROSITE" id="PS50110"/>
    </source>
</evidence>
<keyword evidence="7" id="KW-1185">Reference proteome</keyword>
<feature type="modified residue" description="4-aspartylphosphate" evidence="4">
    <location>
        <position position="56"/>
    </location>
</feature>
<organism evidence="6 7">
    <name type="scientific">Neomesorhizobium albiziae</name>
    <dbReference type="NCBI Taxonomy" id="335020"/>
    <lineage>
        <taxon>Bacteria</taxon>
        <taxon>Pseudomonadati</taxon>
        <taxon>Pseudomonadota</taxon>
        <taxon>Alphaproteobacteria</taxon>
        <taxon>Hyphomicrobiales</taxon>
        <taxon>Phyllobacteriaceae</taxon>
        <taxon>Neomesorhizobium</taxon>
    </lineage>
</organism>
<evidence type="ECO:0000313" key="6">
    <source>
        <dbReference type="EMBL" id="SFK99926.1"/>
    </source>
</evidence>
<keyword evidence="1 4" id="KW-0597">Phosphoprotein</keyword>
<dbReference type="Pfam" id="PF00072">
    <property type="entry name" value="Response_reg"/>
    <property type="match status" value="1"/>
</dbReference>
<reference evidence="6 7" key="1">
    <citation type="submission" date="2016-10" db="EMBL/GenBank/DDBJ databases">
        <authorList>
            <person name="Varghese N."/>
            <person name="Submissions S."/>
        </authorList>
    </citation>
    <scope>NUCLEOTIDE SEQUENCE [LARGE SCALE GENOMIC DNA]</scope>
    <source>
        <strain evidence="6 7">DSM 21822</strain>
    </source>
</reference>
<protein>
    <submittedName>
        <fullName evidence="6">Response regulator receiver domain-containing protein</fullName>
    </submittedName>
</protein>
<keyword evidence="2" id="KW-0805">Transcription regulation</keyword>
<keyword evidence="3" id="KW-0804">Transcription</keyword>
<dbReference type="GO" id="GO:0000160">
    <property type="term" value="P:phosphorelay signal transduction system"/>
    <property type="evidence" value="ECO:0007669"/>
    <property type="project" value="InterPro"/>
</dbReference>
<dbReference type="InterPro" id="IPR001789">
    <property type="entry name" value="Sig_transdc_resp-reg_receiver"/>
</dbReference>
<dbReference type="OrthoDB" id="9782655at2"/>
<dbReference type="InterPro" id="IPR011006">
    <property type="entry name" value="CheY-like_superfamily"/>
</dbReference>
<dbReference type="PROSITE" id="PS50110">
    <property type="entry name" value="RESPONSE_REGULATORY"/>
    <property type="match status" value="1"/>
</dbReference>
<dbReference type="RefSeq" id="WP_149762924.1">
    <property type="nucleotide sequence ID" value="NZ_BSPE01000036.1"/>
</dbReference>
<evidence type="ECO:0000256" key="3">
    <source>
        <dbReference type="ARBA" id="ARBA00023163"/>
    </source>
</evidence>
<dbReference type="Proteomes" id="UP000323300">
    <property type="component" value="Unassembled WGS sequence"/>
</dbReference>
<accession>A0A1I4E6E8</accession>